<feature type="compositionally biased region" description="Low complexity" evidence="6">
    <location>
        <begin position="484"/>
        <end position="495"/>
    </location>
</feature>
<dbReference type="AlphaFoldDB" id="A0A1Y1HTK4"/>
<accession>A0A1Y1HTK4</accession>
<evidence type="ECO:0000256" key="2">
    <source>
        <dbReference type="ARBA" id="ARBA00022801"/>
    </source>
</evidence>
<feature type="region of interest" description="Disordered" evidence="6">
    <location>
        <begin position="980"/>
        <end position="1006"/>
    </location>
</feature>
<feature type="compositionally biased region" description="Basic and acidic residues" evidence="6">
    <location>
        <begin position="559"/>
        <end position="575"/>
    </location>
</feature>
<protein>
    <submittedName>
        <fullName evidence="8">Sac domain-containing Phosphoinositide Phosphatase</fullName>
    </submittedName>
</protein>
<evidence type="ECO:0000256" key="3">
    <source>
        <dbReference type="ARBA" id="ARBA00023136"/>
    </source>
</evidence>
<evidence type="ECO:0000256" key="4">
    <source>
        <dbReference type="ARBA" id="ARBA00023337"/>
    </source>
</evidence>
<feature type="compositionally biased region" description="Basic and acidic residues" evidence="6">
    <location>
        <begin position="632"/>
        <end position="643"/>
    </location>
</feature>
<feature type="domain" description="SAC" evidence="7">
    <location>
        <begin position="159"/>
        <end position="806"/>
    </location>
</feature>
<feature type="compositionally biased region" description="Basic and acidic residues" evidence="6">
    <location>
        <begin position="986"/>
        <end position="999"/>
    </location>
</feature>
<organism evidence="8 9">
    <name type="scientific">Klebsormidium nitens</name>
    <name type="common">Green alga</name>
    <name type="synonym">Ulothrix nitens</name>
    <dbReference type="NCBI Taxonomy" id="105231"/>
    <lineage>
        <taxon>Eukaryota</taxon>
        <taxon>Viridiplantae</taxon>
        <taxon>Streptophyta</taxon>
        <taxon>Klebsormidiophyceae</taxon>
        <taxon>Klebsormidiales</taxon>
        <taxon>Klebsormidiaceae</taxon>
        <taxon>Klebsormidium</taxon>
    </lineage>
</organism>
<dbReference type="PANTHER" id="PTHR45738">
    <property type="entry name" value="POLYPHOSPHOINOSITIDE PHOSPHATASE"/>
    <property type="match status" value="1"/>
</dbReference>
<comment type="subcellular location">
    <subcellularLocation>
        <location evidence="1">Vacuole membrane</location>
        <topology evidence="1">Peripheral membrane protein</topology>
    </subcellularLocation>
</comment>
<proteinExistence type="predicted"/>
<feature type="compositionally biased region" description="Basic and acidic residues" evidence="6">
    <location>
        <begin position="505"/>
        <end position="521"/>
    </location>
</feature>
<dbReference type="InterPro" id="IPR002013">
    <property type="entry name" value="SAC_dom"/>
</dbReference>
<dbReference type="STRING" id="105231.A0A1Y1HTK4"/>
<keyword evidence="9" id="KW-1185">Reference proteome</keyword>
<evidence type="ECO:0000256" key="5">
    <source>
        <dbReference type="ARBA" id="ARBA00023464"/>
    </source>
</evidence>
<evidence type="ECO:0000313" key="9">
    <source>
        <dbReference type="Proteomes" id="UP000054558"/>
    </source>
</evidence>
<evidence type="ECO:0000256" key="1">
    <source>
        <dbReference type="ARBA" id="ARBA00004148"/>
    </source>
</evidence>
<gene>
    <name evidence="8" type="ORF">KFL_000390450</name>
</gene>
<feature type="compositionally biased region" description="Polar residues" evidence="6">
    <location>
        <begin position="621"/>
        <end position="630"/>
    </location>
</feature>
<feature type="compositionally biased region" description="Pro residues" evidence="6">
    <location>
        <begin position="898"/>
        <end position="909"/>
    </location>
</feature>
<feature type="region of interest" description="Disordered" evidence="6">
    <location>
        <begin position="880"/>
        <end position="919"/>
    </location>
</feature>
<dbReference type="InterPro" id="IPR043573">
    <property type="entry name" value="Fig4-like"/>
</dbReference>
<keyword evidence="3" id="KW-0472">Membrane</keyword>
<name>A0A1Y1HTK4_KLENI</name>
<dbReference type="PROSITE" id="PS50275">
    <property type="entry name" value="SAC"/>
    <property type="match status" value="1"/>
</dbReference>
<keyword evidence="2" id="KW-0378">Hydrolase</keyword>
<feature type="compositionally biased region" description="Polar residues" evidence="6">
    <location>
        <begin position="428"/>
        <end position="455"/>
    </location>
</feature>
<sequence>MGLARFDDGGHDGAEAGYSLEKFNLYETRARYYLVGWSKDRQHWRILKIDRSEPEDLSLSEDPAVYSQAECKSVLQTVAEGNRSTGGLQLVTKAYGVVGFIRFLECYYMILVTRRRQVGTICGHAVYSIEDTALITVPHPSVQRDSPHSKLELRYKKLLSGVDLTKDFFFSYTYRLMQTFQRNALYPGQGSGAVDTMFVWNAFLTRGIQERLGNTRWTVPLVHGYFSQARLSLFGRVFSVTLLARRSRHFAGTRYLKRGVNDKGRVANDVETEQLVAEEGPGRGRWPITSVVQNRGSIPLFWSQETSKLSPKPDIVLVRYDPVYQATSLHFQDLARRYGNPIIILNLIKTVEKRPREMILRREFANAVGYLNQTLGDREKLKFIHWDFHKFAKTKGANVLTVLGSIAEEALDLTSFFFSGRERIGTHRANQVTPRAAPTSQDDVTSKSSARGSSTGREDVKRASARVDAAVQTSEWAEGEKAGKAGASEAGSAEADVGRVLDGQRPSERGDVGSERVRESVSRSLDQPADSIKDAGSDSIEDRSPEGGLLDLNSAGRQGDSEGKGRPKPQNKDSEQDIEQETEDNGMILVVDNEGARALSPERIAGPASVFEHSQKGDSSRYGTGSTSVSADKPDRETSEDTGTHSGLSSAKMRESEKRRTGHGDAEERPGVSDRGKPASDARNKGLGAKDQDSDAMKQGMDARKRGSDPRNQGSDVPKRRTDVRFSCGETVPVRLQSGVLRTNCIDCLDRTNVAQYAYGLAALARQLHALGFLSSPRLDPESEVAGILMDMYQEMGDVLALQYGGSAAHNMVFPERQGLWKATTQSRELLKTIRRYYSNAYTDAEKQDAINLFLGHFVPEENKPALWELDNDYYLHMGQSAESPQDKGPGPSGGDDPPTPLCLPPHASPPHSADAPPRLKLTSFDKLAATQAAVRHVRLVREAVEPVEKSKAGTSTEDLHVLLTGPSWLFGAVPEHHPKGFPISPRKEIAEPEPRRPEEDDVSSIASVVGELETDPLSHLLSDDTIEPGFTSTDDDDWYGSSLLAGSIETSPAYEHYQRLCQLSDEGGIFSQTPSQTEVYKAYDGIATTLGGGEESDAELEAKMARQLESLSNFQVFMREGQDGLVYA</sequence>
<dbReference type="GO" id="GO:0046856">
    <property type="term" value="P:phosphatidylinositol dephosphorylation"/>
    <property type="evidence" value="ECO:0000318"/>
    <property type="project" value="GO_Central"/>
</dbReference>
<dbReference type="Pfam" id="PF02383">
    <property type="entry name" value="Syja_N"/>
    <property type="match status" value="1"/>
</dbReference>
<dbReference type="GO" id="GO:0005774">
    <property type="term" value="C:vacuolar membrane"/>
    <property type="evidence" value="ECO:0007669"/>
    <property type="project" value="UniProtKB-SubCell"/>
</dbReference>
<dbReference type="PANTHER" id="PTHR45738:SF5">
    <property type="entry name" value="POLYPHOSPHOINOSITIDE PHOSPHATASE"/>
    <property type="match status" value="1"/>
</dbReference>
<evidence type="ECO:0000256" key="6">
    <source>
        <dbReference type="SAM" id="MobiDB-lite"/>
    </source>
</evidence>
<dbReference type="GO" id="GO:0043813">
    <property type="term" value="F:phosphatidylinositol-3,5-bisphosphate 5-phosphatase activity"/>
    <property type="evidence" value="ECO:0000318"/>
    <property type="project" value="GO_Central"/>
</dbReference>
<dbReference type="OrthoDB" id="405996at2759"/>
<evidence type="ECO:0000259" key="7">
    <source>
        <dbReference type="PROSITE" id="PS50275"/>
    </source>
</evidence>
<feature type="compositionally biased region" description="Basic and acidic residues" evidence="6">
    <location>
        <begin position="531"/>
        <end position="545"/>
    </location>
</feature>
<reference evidence="8 9" key="1">
    <citation type="journal article" date="2014" name="Nat. Commun.">
        <title>Klebsormidium flaccidum genome reveals primary factors for plant terrestrial adaptation.</title>
        <authorList>
            <person name="Hori K."/>
            <person name="Maruyama F."/>
            <person name="Fujisawa T."/>
            <person name="Togashi T."/>
            <person name="Yamamoto N."/>
            <person name="Seo M."/>
            <person name="Sato S."/>
            <person name="Yamada T."/>
            <person name="Mori H."/>
            <person name="Tajima N."/>
            <person name="Moriyama T."/>
            <person name="Ikeuchi M."/>
            <person name="Watanabe M."/>
            <person name="Wada H."/>
            <person name="Kobayashi K."/>
            <person name="Saito M."/>
            <person name="Masuda T."/>
            <person name="Sasaki-Sekimoto Y."/>
            <person name="Mashiguchi K."/>
            <person name="Awai K."/>
            <person name="Shimojima M."/>
            <person name="Masuda S."/>
            <person name="Iwai M."/>
            <person name="Nobusawa T."/>
            <person name="Narise T."/>
            <person name="Kondo S."/>
            <person name="Saito H."/>
            <person name="Sato R."/>
            <person name="Murakawa M."/>
            <person name="Ihara Y."/>
            <person name="Oshima-Yamada Y."/>
            <person name="Ohtaka K."/>
            <person name="Satoh M."/>
            <person name="Sonobe K."/>
            <person name="Ishii M."/>
            <person name="Ohtani R."/>
            <person name="Kanamori-Sato M."/>
            <person name="Honoki R."/>
            <person name="Miyazaki D."/>
            <person name="Mochizuki H."/>
            <person name="Umetsu J."/>
            <person name="Higashi K."/>
            <person name="Shibata D."/>
            <person name="Kamiya Y."/>
            <person name="Sato N."/>
            <person name="Nakamura Y."/>
            <person name="Tabata S."/>
            <person name="Ida S."/>
            <person name="Kurokawa K."/>
            <person name="Ohta H."/>
        </authorList>
    </citation>
    <scope>NUCLEOTIDE SEQUENCE [LARGE SCALE GENOMIC DNA]</scope>
    <source>
        <strain evidence="8 9">NIES-2285</strain>
    </source>
</reference>
<dbReference type="EMBL" id="DF236988">
    <property type="protein sequence ID" value="GAQ79856.1"/>
    <property type="molecule type" value="Genomic_DNA"/>
</dbReference>
<feature type="region of interest" description="Disordered" evidence="6">
    <location>
        <begin position="427"/>
        <end position="722"/>
    </location>
</feature>
<evidence type="ECO:0000313" key="8">
    <source>
        <dbReference type="EMBL" id="GAQ79856.1"/>
    </source>
</evidence>
<dbReference type="OMA" id="KFLVCYF"/>
<dbReference type="Proteomes" id="UP000054558">
    <property type="component" value="Unassembled WGS sequence"/>
</dbReference>
<feature type="compositionally biased region" description="Basic and acidic residues" evidence="6">
    <location>
        <begin position="652"/>
        <end position="709"/>
    </location>
</feature>
<comment type="catalytic activity">
    <reaction evidence="4">
        <text>a 1,2-diacyl-sn-glycero-3-phospho-(1D-myo-inositol-3,5-bisphosphate) + H2O = a 1,2-diacyl-sn-glycero-3-phospho-(1D-myo-inositol-3-phosphate) + phosphate</text>
        <dbReference type="Rhea" id="RHEA:32955"/>
        <dbReference type="ChEBI" id="CHEBI:15377"/>
        <dbReference type="ChEBI" id="CHEBI:43474"/>
        <dbReference type="ChEBI" id="CHEBI:57923"/>
        <dbReference type="ChEBI" id="CHEBI:58088"/>
    </reaction>
</comment>
<comment type="subunit">
    <text evidence="5">Component of the PI(3,5)P2 regulatory complex at least composed of ATG18, SAC/FIG4, FAB1 and VAC14.</text>
</comment>